<comment type="caution">
    <text evidence="2">The sequence shown here is derived from an EMBL/GenBank/DDBJ whole genome shotgun (WGS) entry which is preliminary data.</text>
</comment>
<evidence type="ECO:0000313" key="2">
    <source>
        <dbReference type="EMBL" id="KAH8099855.1"/>
    </source>
</evidence>
<dbReference type="Proteomes" id="UP000813824">
    <property type="component" value="Unassembled WGS sequence"/>
</dbReference>
<keyword evidence="1" id="KW-0812">Transmembrane</keyword>
<keyword evidence="1" id="KW-0472">Membrane</keyword>
<feature type="transmembrane region" description="Helical" evidence="1">
    <location>
        <begin position="200"/>
        <end position="221"/>
    </location>
</feature>
<keyword evidence="1" id="KW-1133">Transmembrane helix</keyword>
<keyword evidence="3" id="KW-1185">Reference proteome</keyword>
<dbReference type="EMBL" id="JAEVFJ010000018">
    <property type="protein sequence ID" value="KAH8099855.1"/>
    <property type="molecule type" value="Genomic_DNA"/>
</dbReference>
<proteinExistence type="predicted"/>
<protein>
    <submittedName>
        <fullName evidence="2">Uncharacterized protein</fullName>
    </submittedName>
</protein>
<reference evidence="2" key="1">
    <citation type="journal article" date="2021" name="New Phytol.">
        <title>Evolutionary innovations through gain and loss of genes in the ectomycorrhizal Boletales.</title>
        <authorList>
            <person name="Wu G."/>
            <person name="Miyauchi S."/>
            <person name="Morin E."/>
            <person name="Kuo A."/>
            <person name="Drula E."/>
            <person name="Varga T."/>
            <person name="Kohler A."/>
            <person name="Feng B."/>
            <person name="Cao Y."/>
            <person name="Lipzen A."/>
            <person name="Daum C."/>
            <person name="Hundley H."/>
            <person name="Pangilinan J."/>
            <person name="Johnson J."/>
            <person name="Barry K."/>
            <person name="LaButti K."/>
            <person name="Ng V."/>
            <person name="Ahrendt S."/>
            <person name="Min B."/>
            <person name="Choi I.G."/>
            <person name="Park H."/>
            <person name="Plett J.M."/>
            <person name="Magnuson J."/>
            <person name="Spatafora J.W."/>
            <person name="Nagy L.G."/>
            <person name="Henrissat B."/>
            <person name="Grigoriev I.V."/>
            <person name="Yang Z.L."/>
            <person name="Xu J."/>
            <person name="Martin F.M."/>
        </authorList>
    </citation>
    <scope>NUCLEOTIDE SEQUENCE</scope>
    <source>
        <strain evidence="2">KKN 215</strain>
    </source>
</reference>
<dbReference type="AlphaFoldDB" id="A0A8K0UN83"/>
<sequence length="300" mass="33251">MVNWMSPEEIQKDAGVFLKMQHALAGVYFWEFVISLDFEWSYITGKKKLNWPMIPYFGGRYMTFFTFVGLLISLDITTEVNCQALYTFLAFGGQTMIAFASLNLAIRAMAIWGQSKYVVWPLALISAGHWAIVLQGVVLEASWVPGQGCVATATKSSVLSMTFVYTICFDSIVFLLSAWKLAMPKHHRSQLVDLMFRDGLGYFLLASIVNIPAAVFISLKLNPVMDIIFNLPAAMLSTILASRAVRRLSNFSPTSPSIYMTTTQKAPLASNEIASTGNIAFASSRSRQPGVHVQVSSVFH</sequence>
<organism evidence="2 3">
    <name type="scientific">Cristinia sonorae</name>
    <dbReference type="NCBI Taxonomy" id="1940300"/>
    <lineage>
        <taxon>Eukaryota</taxon>
        <taxon>Fungi</taxon>
        <taxon>Dikarya</taxon>
        <taxon>Basidiomycota</taxon>
        <taxon>Agaricomycotina</taxon>
        <taxon>Agaricomycetes</taxon>
        <taxon>Agaricomycetidae</taxon>
        <taxon>Agaricales</taxon>
        <taxon>Pleurotineae</taxon>
        <taxon>Stephanosporaceae</taxon>
        <taxon>Cristinia</taxon>
    </lineage>
</organism>
<name>A0A8K0UN83_9AGAR</name>
<feature type="transmembrane region" description="Helical" evidence="1">
    <location>
        <begin position="158"/>
        <end position="179"/>
    </location>
</feature>
<evidence type="ECO:0000313" key="3">
    <source>
        <dbReference type="Proteomes" id="UP000813824"/>
    </source>
</evidence>
<feature type="transmembrane region" description="Helical" evidence="1">
    <location>
        <begin position="84"/>
        <end position="106"/>
    </location>
</feature>
<feature type="transmembrane region" description="Helical" evidence="1">
    <location>
        <begin position="61"/>
        <end position="78"/>
    </location>
</feature>
<evidence type="ECO:0000256" key="1">
    <source>
        <dbReference type="SAM" id="Phobius"/>
    </source>
</evidence>
<gene>
    <name evidence="2" type="ORF">BXZ70DRAFT_222711</name>
</gene>
<feature type="transmembrane region" description="Helical" evidence="1">
    <location>
        <begin position="118"/>
        <end position="138"/>
    </location>
</feature>
<accession>A0A8K0UN83</accession>
<dbReference type="OrthoDB" id="3197626at2759"/>